<feature type="disulfide bond" evidence="2">
    <location>
        <begin position="32"/>
        <end position="59"/>
    </location>
</feature>
<keyword evidence="4" id="KW-0812">Transmembrane</keyword>
<dbReference type="KEGG" id="bfo:118423110"/>
<evidence type="ECO:0000313" key="8">
    <source>
        <dbReference type="RefSeq" id="XP_035686997.1"/>
    </source>
</evidence>
<dbReference type="PROSITE" id="PS01180">
    <property type="entry name" value="CUB"/>
    <property type="match status" value="1"/>
</dbReference>
<dbReference type="SUPFAM" id="SSF49854">
    <property type="entry name" value="Spermadhesin, CUB domain"/>
    <property type="match status" value="1"/>
</dbReference>
<dbReference type="InterPro" id="IPR042333">
    <property type="entry name" value="LRAD2/Mig-13-like"/>
</dbReference>
<evidence type="ECO:0000256" key="2">
    <source>
        <dbReference type="PROSITE-ProRule" id="PRU00059"/>
    </source>
</evidence>
<name>A0A9J7LQ67_BRAFL</name>
<dbReference type="CDD" id="cd00112">
    <property type="entry name" value="LDLa"/>
    <property type="match status" value="1"/>
</dbReference>
<organism evidence="7 8">
    <name type="scientific">Branchiostoma floridae</name>
    <name type="common">Florida lancelet</name>
    <name type="synonym">Amphioxus</name>
    <dbReference type="NCBI Taxonomy" id="7739"/>
    <lineage>
        <taxon>Eukaryota</taxon>
        <taxon>Metazoa</taxon>
        <taxon>Chordata</taxon>
        <taxon>Cephalochordata</taxon>
        <taxon>Leptocardii</taxon>
        <taxon>Amphioxiformes</taxon>
        <taxon>Branchiostomatidae</taxon>
        <taxon>Branchiostoma</taxon>
    </lineage>
</organism>
<keyword evidence="5" id="KW-0732">Signal</keyword>
<sequence length="251" mass="26502">MKTFAAFLLVAVMAHSATAGILVPTTYIKSRCNQTTSAASGGAGFIEWSAATADNAETCSLTLSADVGSMFRLTFTRFDLDSNGQACVDTINILDGPNMLSVSKTGGDVCTQPMGEITTVSNTVTISFTQGSSDIDFMKFKIQYSVFRMAVLGMCTSSSDFKCDNNRCIDNDNKCDFRDDCGDNSDESTSDSGANCADLSDFGNTVSNFLSLGLAAIIGIVVGVIVLIILIIVLICVCCCNCCRKGNNQAV</sequence>
<dbReference type="GeneID" id="118423110"/>
<reference evidence="7" key="1">
    <citation type="journal article" date="2020" name="Nat. Ecol. Evol.">
        <title>Deeply conserved synteny resolves early events in vertebrate evolution.</title>
        <authorList>
            <person name="Simakov O."/>
            <person name="Marletaz F."/>
            <person name="Yue J.X."/>
            <person name="O'Connell B."/>
            <person name="Jenkins J."/>
            <person name="Brandt A."/>
            <person name="Calef R."/>
            <person name="Tung C.H."/>
            <person name="Huang T.K."/>
            <person name="Schmutz J."/>
            <person name="Satoh N."/>
            <person name="Yu J.K."/>
            <person name="Putnam N.H."/>
            <person name="Green R.E."/>
            <person name="Rokhsar D.S."/>
        </authorList>
    </citation>
    <scope>NUCLEOTIDE SEQUENCE [LARGE SCALE GENOMIC DNA]</scope>
    <source>
        <strain evidence="7">S238N-H82</strain>
    </source>
</reference>
<dbReference type="InterPro" id="IPR000859">
    <property type="entry name" value="CUB_dom"/>
</dbReference>
<dbReference type="InterPro" id="IPR002172">
    <property type="entry name" value="LDrepeatLR_classA_rpt"/>
</dbReference>
<evidence type="ECO:0000259" key="6">
    <source>
        <dbReference type="PROSITE" id="PS01180"/>
    </source>
</evidence>
<dbReference type="AlphaFoldDB" id="A0A9J7LQ67"/>
<proteinExistence type="predicted"/>
<dbReference type="SUPFAM" id="SSF57424">
    <property type="entry name" value="LDL receptor-like module"/>
    <property type="match status" value="1"/>
</dbReference>
<keyword evidence="4" id="KW-0472">Membrane</keyword>
<protein>
    <submittedName>
        <fullName evidence="8">Low-density lipoprotein receptor-related protein 3-like</fullName>
    </submittedName>
</protein>
<dbReference type="Gene3D" id="4.10.400.10">
    <property type="entry name" value="Low-density Lipoprotein Receptor"/>
    <property type="match status" value="1"/>
</dbReference>
<evidence type="ECO:0000256" key="1">
    <source>
        <dbReference type="ARBA" id="ARBA00023157"/>
    </source>
</evidence>
<dbReference type="SMART" id="SM00192">
    <property type="entry name" value="LDLa"/>
    <property type="match status" value="1"/>
</dbReference>
<dbReference type="Pfam" id="PF00431">
    <property type="entry name" value="CUB"/>
    <property type="match status" value="1"/>
</dbReference>
<dbReference type="SMART" id="SM00042">
    <property type="entry name" value="CUB"/>
    <property type="match status" value="1"/>
</dbReference>
<dbReference type="CDD" id="cd00041">
    <property type="entry name" value="CUB"/>
    <property type="match status" value="1"/>
</dbReference>
<dbReference type="Proteomes" id="UP000001554">
    <property type="component" value="Chromosome 9"/>
</dbReference>
<feature type="chain" id="PRO_5039952936" evidence="5">
    <location>
        <begin position="20"/>
        <end position="251"/>
    </location>
</feature>
<accession>A0A9J7LQ67</accession>
<evidence type="ECO:0000313" key="7">
    <source>
        <dbReference type="Proteomes" id="UP000001554"/>
    </source>
</evidence>
<dbReference type="PROSITE" id="PS50068">
    <property type="entry name" value="LDLRA_2"/>
    <property type="match status" value="1"/>
</dbReference>
<dbReference type="InterPro" id="IPR036055">
    <property type="entry name" value="LDL_receptor-like_sf"/>
</dbReference>
<keyword evidence="1 3" id="KW-1015">Disulfide bond</keyword>
<feature type="domain" description="CUB" evidence="6">
    <location>
        <begin position="32"/>
        <end position="147"/>
    </location>
</feature>
<keyword evidence="7" id="KW-1185">Reference proteome</keyword>
<dbReference type="OrthoDB" id="10001685at2759"/>
<comment type="caution">
    <text evidence="3">Lacks conserved residue(s) required for the propagation of feature annotation.</text>
</comment>
<keyword evidence="4" id="KW-1133">Transmembrane helix</keyword>
<gene>
    <name evidence="8" type="primary">LOC118423110</name>
</gene>
<feature type="disulfide bond" evidence="3">
    <location>
        <begin position="163"/>
        <end position="181"/>
    </location>
</feature>
<dbReference type="PANTHER" id="PTHR24652:SF69">
    <property type="entry name" value="CUB DOMAIN-CONTAINING PROTEIN"/>
    <property type="match status" value="1"/>
</dbReference>
<dbReference type="PANTHER" id="PTHR24652">
    <property type="entry name" value="LOW-DENSITY LIPOPROTEIN RECEPTOR CLASS A DOMAIN-CONTAINING PROTEIN 2"/>
    <property type="match status" value="1"/>
</dbReference>
<dbReference type="Gene3D" id="2.60.120.290">
    <property type="entry name" value="Spermadhesin, CUB domain"/>
    <property type="match status" value="1"/>
</dbReference>
<evidence type="ECO:0000256" key="4">
    <source>
        <dbReference type="SAM" id="Phobius"/>
    </source>
</evidence>
<evidence type="ECO:0000256" key="5">
    <source>
        <dbReference type="SAM" id="SignalP"/>
    </source>
</evidence>
<dbReference type="OMA" id="CVDTINI"/>
<feature type="signal peptide" evidence="5">
    <location>
        <begin position="1"/>
        <end position="19"/>
    </location>
</feature>
<feature type="transmembrane region" description="Helical" evidence="4">
    <location>
        <begin position="209"/>
        <end position="237"/>
    </location>
</feature>
<evidence type="ECO:0000256" key="3">
    <source>
        <dbReference type="PROSITE-ProRule" id="PRU00124"/>
    </source>
</evidence>
<dbReference type="InterPro" id="IPR035914">
    <property type="entry name" value="Sperma_CUB_dom_sf"/>
</dbReference>
<reference evidence="8" key="2">
    <citation type="submission" date="2025-08" db="UniProtKB">
        <authorList>
            <consortium name="RefSeq"/>
        </authorList>
    </citation>
    <scope>IDENTIFICATION</scope>
    <source>
        <strain evidence="8">S238N-H82</strain>
        <tissue evidence="8">Testes</tissue>
    </source>
</reference>
<dbReference type="RefSeq" id="XP_035686997.1">
    <property type="nucleotide sequence ID" value="XM_035831104.1"/>
</dbReference>